<gene>
    <name evidence="2" type="ORF">ACFQZM_24405</name>
</gene>
<dbReference type="PROSITE" id="PS51318">
    <property type="entry name" value="TAT"/>
    <property type="match status" value="1"/>
</dbReference>
<dbReference type="EMBL" id="JBHTGP010000013">
    <property type="protein sequence ID" value="MFD0687659.1"/>
    <property type="molecule type" value="Genomic_DNA"/>
</dbReference>
<organism evidence="2 3">
    <name type="scientific">Actinomadura fibrosa</name>
    <dbReference type="NCBI Taxonomy" id="111802"/>
    <lineage>
        <taxon>Bacteria</taxon>
        <taxon>Bacillati</taxon>
        <taxon>Actinomycetota</taxon>
        <taxon>Actinomycetes</taxon>
        <taxon>Streptosporangiales</taxon>
        <taxon>Thermomonosporaceae</taxon>
        <taxon>Actinomadura</taxon>
    </lineage>
</organism>
<accession>A0ABW2XNS4</accession>
<feature type="signal peptide" evidence="1">
    <location>
        <begin position="1"/>
        <end position="35"/>
    </location>
</feature>
<feature type="chain" id="PRO_5046596953" description="Alpha/beta hydrolase" evidence="1">
    <location>
        <begin position="36"/>
        <end position="589"/>
    </location>
</feature>
<keyword evidence="1" id="KW-0732">Signal</keyword>
<dbReference type="RefSeq" id="WP_378323737.1">
    <property type="nucleotide sequence ID" value="NZ_JBHTGP010000013.1"/>
</dbReference>
<evidence type="ECO:0008006" key="4">
    <source>
        <dbReference type="Google" id="ProtNLM"/>
    </source>
</evidence>
<keyword evidence="3" id="KW-1185">Reference proteome</keyword>
<comment type="caution">
    <text evidence="2">The sequence shown here is derived from an EMBL/GenBank/DDBJ whole genome shotgun (WGS) entry which is preliminary data.</text>
</comment>
<sequence length="589" mass="62467">MGRPPHPLVRGRSRRRGALAVLAAAALAASFTAAAVPTGAVPARARAADRVETPVASGSPVTEVSESAVRVRVPLPASAGEHPEACDWLSYLRFRHKDGPAESARADRILIAQPGVLEGAGAFDSVARNTIAQAAKAGRHIEFWALDRRSNCLDDQTGVQAGLAARDTHLAVDYYYRQKEVNGRKFAGYQTNDQVKWLQNVGLAQTVRDQYDLMVKELPDAAVRKQKALCGGHSLGGILTAYFAEWDFDGNHSTTADAGYNQCSGYFALDTRIQTGLPGLEGQVPTELIPLLQFGAGAVQAGLETGIVPRTLSAPAVINSETMQLLSIAGLAARLAPDGLSDLSTYIPSSFNTDTTYRVLFSKDYPTFIKGSPTVKDFKFTNAAALGGLLDDNSEPLAFMQASVGFWDGGKIVDKEFPAPNNLDEIGLGGLGRLLGKDKKAIPDEPNGPLYSWRNYDRVGAPDDPVYKSKDGTPFTTAAKEVTDIGELARSLAEHPLDFTEHYFPTKMVTDIALAGSPGIADDAVHTGGITANPTLNLEAGDGLGFSDPQPGDVIAPGYQHLDVLTASAVQNGGKPEQVSLNLAAFAGK</sequence>
<protein>
    <recommendedName>
        <fullName evidence="4">Alpha/beta hydrolase</fullName>
    </recommendedName>
</protein>
<evidence type="ECO:0000256" key="1">
    <source>
        <dbReference type="SAM" id="SignalP"/>
    </source>
</evidence>
<dbReference type="InterPro" id="IPR006311">
    <property type="entry name" value="TAT_signal"/>
</dbReference>
<evidence type="ECO:0000313" key="3">
    <source>
        <dbReference type="Proteomes" id="UP001597063"/>
    </source>
</evidence>
<dbReference type="Proteomes" id="UP001597063">
    <property type="component" value="Unassembled WGS sequence"/>
</dbReference>
<reference evidence="3" key="1">
    <citation type="journal article" date="2019" name="Int. J. Syst. Evol. Microbiol.">
        <title>The Global Catalogue of Microorganisms (GCM) 10K type strain sequencing project: providing services to taxonomists for standard genome sequencing and annotation.</title>
        <authorList>
            <consortium name="The Broad Institute Genomics Platform"/>
            <consortium name="The Broad Institute Genome Sequencing Center for Infectious Disease"/>
            <person name="Wu L."/>
            <person name="Ma J."/>
        </authorList>
    </citation>
    <scope>NUCLEOTIDE SEQUENCE [LARGE SCALE GENOMIC DNA]</scope>
    <source>
        <strain evidence="3">JCM 9371</strain>
    </source>
</reference>
<proteinExistence type="predicted"/>
<evidence type="ECO:0000313" key="2">
    <source>
        <dbReference type="EMBL" id="MFD0687659.1"/>
    </source>
</evidence>
<name>A0ABW2XNS4_9ACTN</name>